<sequence length="77" mass="8354">MTDSSGVDLEEGTGEDFGPVFDAHLTENHRYIARRLDVDAAGDLAADTFLIAFRDRHRCDAGGGAVRAWLYGIATNL</sequence>
<protein>
    <submittedName>
        <fullName evidence="2">RNA polymerase sigma factor</fullName>
    </submittedName>
</protein>
<dbReference type="Pfam" id="PF04542">
    <property type="entry name" value="Sigma70_r2"/>
    <property type="match status" value="1"/>
</dbReference>
<gene>
    <name evidence="2" type="ORF">ACFQ08_04800</name>
</gene>
<dbReference type="Proteomes" id="UP001597024">
    <property type="component" value="Unassembled WGS sequence"/>
</dbReference>
<evidence type="ECO:0000313" key="2">
    <source>
        <dbReference type="EMBL" id="MFD0883876.1"/>
    </source>
</evidence>
<name>A0ABW3DKJ5_9ACTN</name>
<organism evidence="2 3">
    <name type="scientific">Streptosporangium algeriense</name>
    <dbReference type="NCBI Taxonomy" id="1682748"/>
    <lineage>
        <taxon>Bacteria</taxon>
        <taxon>Bacillati</taxon>
        <taxon>Actinomycetota</taxon>
        <taxon>Actinomycetes</taxon>
        <taxon>Streptosporangiales</taxon>
        <taxon>Streptosporangiaceae</taxon>
        <taxon>Streptosporangium</taxon>
    </lineage>
</organism>
<proteinExistence type="predicted"/>
<comment type="caution">
    <text evidence="2">The sequence shown here is derived from an EMBL/GenBank/DDBJ whole genome shotgun (WGS) entry which is preliminary data.</text>
</comment>
<dbReference type="InterPro" id="IPR007627">
    <property type="entry name" value="RNA_pol_sigma70_r2"/>
</dbReference>
<feature type="non-terminal residue" evidence="2">
    <location>
        <position position="77"/>
    </location>
</feature>
<reference evidence="3" key="1">
    <citation type="journal article" date="2019" name="Int. J. Syst. Evol. Microbiol.">
        <title>The Global Catalogue of Microorganisms (GCM) 10K type strain sequencing project: providing services to taxonomists for standard genome sequencing and annotation.</title>
        <authorList>
            <consortium name="The Broad Institute Genomics Platform"/>
            <consortium name="The Broad Institute Genome Sequencing Center for Infectious Disease"/>
            <person name="Wu L."/>
            <person name="Ma J."/>
        </authorList>
    </citation>
    <scope>NUCLEOTIDE SEQUENCE [LARGE SCALE GENOMIC DNA]</scope>
    <source>
        <strain evidence="3">CCUG 62974</strain>
    </source>
</reference>
<dbReference type="SUPFAM" id="SSF88946">
    <property type="entry name" value="Sigma2 domain of RNA polymerase sigma factors"/>
    <property type="match status" value="1"/>
</dbReference>
<evidence type="ECO:0000259" key="1">
    <source>
        <dbReference type="Pfam" id="PF04542"/>
    </source>
</evidence>
<keyword evidence="3" id="KW-1185">Reference proteome</keyword>
<dbReference type="InterPro" id="IPR013325">
    <property type="entry name" value="RNA_pol_sigma_r2"/>
</dbReference>
<dbReference type="EMBL" id="JBHTHX010000085">
    <property type="protein sequence ID" value="MFD0883876.1"/>
    <property type="molecule type" value="Genomic_DNA"/>
</dbReference>
<feature type="domain" description="RNA polymerase sigma-70 region 2" evidence="1">
    <location>
        <begin position="29"/>
        <end position="77"/>
    </location>
</feature>
<evidence type="ECO:0000313" key="3">
    <source>
        <dbReference type="Proteomes" id="UP001597024"/>
    </source>
</evidence>
<dbReference type="Gene3D" id="1.10.1740.10">
    <property type="match status" value="1"/>
</dbReference>
<accession>A0ABW3DKJ5</accession>